<protein>
    <submittedName>
        <fullName evidence="2">Transposase</fullName>
    </submittedName>
</protein>
<organism evidence="2 3">
    <name type="scientific">Aliterella atlantica CENA595</name>
    <dbReference type="NCBI Taxonomy" id="1618023"/>
    <lineage>
        <taxon>Bacteria</taxon>
        <taxon>Bacillati</taxon>
        <taxon>Cyanobacteriota</taxon>
        <taxon>Cyanophyceae</taxon>
        <taxon>Chroococcidiopsidales</taxon>
        <taxon>Aliterellaceae</taxon>
        <taxon>Aliterella</taxon>
    </lineage>
</organism>
<comment type="caution">
    <text evidence="2">The sequence shown here is derived from an EMBL/GenBank/DDBJ whole genome shotgun (WGS) entry which is preliminary data.</text>
</comment>
<reference evidence="2 3" key="1">
    <citation type="submission" date="2015-02" db="EMBL/GenBank/DDBJ databases">
        <title>Draft genome of a novel marine cyanobacterium (Chroococcales) isolated from South Atlantic Ocean.</title>
        <authorList>
            <person name="Rigonato J."/>
            <person name="Alvarenga D.O."/>
            <person name="Branco L.H."/>
            <person name="Varani A.M."/>
            <person name="Brandini F.P."/>
            <person name="Fiore M.F."/>
        </authorList>
    </citation>
    <scope>NUCLEOTIDE SEQUENCE [LARGE SCALE GENOMIC DNA]</scope>
    <source>
        <strain evidence="2 3">CENA595</strain>
    </source>
</reference>
<gene>
    <name evidence="2" type="ORF">UH38_07285</name>
</gene>
<keyword evidence="1" id="KW-0812">Transmembrane</keyword>
<dbReference type="NCBIfam" id="TIGR02532">
    <property type="entry name" value="IV_pilin_GFxxxE"/>
    <property type="match status" value="1"/>
</dbReference>
<keyword evidence="3" id="KW-1185">Reference proteome</keyword>
<name>A0A0D8ZVE3_9CYAN</name>
<proteinExistence type="predicted"/>
<evidence type="ECO:0000313" key="3">
    <source>
        <dbReference type="Proteomes" id="UP000032452"/>
    </source>
</evidence>
<dbReference type="Proteomes" id="UP000032452">
    <property type="component" value="Unassembled WGS sequence"/>
</dbReference>
<feature type="transmembrane region" description="Helical" evidence="1">
    <location>
        <begin position="22"/>
        <end position="44"/>
    </location>
</feature>
<dbReference type="InterPro" id="IPR012902">
    <property type="entry name" value="N_methyl_site"/>
</dbReference>
<dbReference type="AlphaFoldDB" id="A0A0D8ZVE3"/>
<sequence length="201" mass="21293">MVSKLRLSTQSNQAGFTIVESLVAIVVVSILMAAISPVITLSVATRVQARRIELASQAAKAYIDGINSGAIAPPTITVARETNQYFLDSAPVPSALADLYCVNLDNIPGCSSNSAQDLAIQGFRSQFSADADDAQKGYRLGLRVYRADAFSDRGALNKGSKQATFTGGLGNLKTPLVEMTTEIATQDTQLPDLCDRFGGCQ</sequence>
<keyword evidence="1" id="KW-0472">Membrane</keyword>
<dbReference type="EMBL" id="JYON01000006">
    <property type="protein sequence ID" value="KJH72362.1"/>
    <property type="molecule type" value="Genomic_DNA"/>
</dbReference>
<dbReference type="NCBIfam" id="NF038303">
    <property type="entry name" value="EPS_HpsB"/>
    <property type="match status" value="1"/>
</dbReference>
<evidence type="ECO:0000313" key="2">
    <source>
        <dbReference type="EMBL" id="KJH72362.1"/>
    </source>
</evidence>
<dbReference type="STRING" id="1618023.UH38_07285"/>
<evidence type="ECO:0000256" key="1">
    <source>
        <dbReference type="SAM" id="Phobius"/>
    </source>
</evidence>
<dbReference type="Pfam" id="PF07963">
    <property type="entry name" value="N_methyl"/>
    <property type="match status" value="1"/>
</dbReference>
<dbReference type="PATRIC" id="fig|1618023.3.peg.3133"/>
<accession>A0A0D8ZVE3</accession>
<dbReference type="OrthoDB" id="468208at2"/>
<keyword evidence="1" id="KW-1133">Transmembrane helix</keyword>